<evidence type="ECO:0008006" key="4">
    <source>
        <dbReference type="Google" id="ProtNLM"/>
    </source>
</evidence>
<comment type="caution">
    <text evidence="2">The sequence shown here is derived from an EMBL/GenBank/DDBJ whole genome shotgun (WGS) entry which is preliminary data.</text>
</comment>
<dbReference type="Proteomes" id="UP000625631">
    <property type="component" value="Unassembled WGS sequence"/>
</dbReference>
<dbReference type="EMBL" id="JAEDAE010000001">
    <property type="protein sequence ID" value="MBH8557015.1"/>
    <property type="molecule type" value="Genomic_DNA"/>
</dbReference>
<feature type="chain" id="PRO_5045603115" description="T9SS type A sorting domain-containing protein" evidence="1">
    <location>
        <begin position="20"/>
        <end position="400"/>
    </location>
</feature>
<proteinExistence type="predicted"/>
<evidence type="ECO:0000256" key="1">
    <source>
        <dbReference type="SAM" id="SignalP"/>
    </source>
</evidence>
<name>A0ABS0Q2Y8_9BACT</name>
<evidence type="ECO:0000313" key="2">
    <source>
        <dbReference type="EMBL" id="MBH8557015.1"/>
    </source>
</evidence>
<feature type="signal peptide" evidence="1">
    <location>
        <begin position="1"/>
        <end position="19"/>
    </location>
</feature>
<gene>
    <name evidence="2" type="ORF">I7X13_03080</name>
</gene>
<protein>
    <recommendedName>
        <fullName evidence="4">T9SS type A sorting domain-containing protein</fullName>
    </recommendedName>
</protein>
<reference evidence="2 3" key="1">
    <citation type="submission" date="2020-12" db="EMBL/GenBank/DDBJ databases">
        <title>Hymenobacter sp.</title>
        <authorList>
            <person name="Kim M.K."/>
        </authorList>
    </citation>
    <scope>NUCLEOTIDE SEQUENCE [LARGE SCALE GENOMIC DNA]</scope>
    <source>
        <strain evidence="2 3">BT442</strain>
    </source>
</reference>
<sequence length="400" mass="42216">MKKHLPFLFSSLLALPALAQTPITLTQANFPAAAGTQEQYRDATAPNGLTSPTTGANQAWDYRTLTATGAPYSLVYLPVPASGGIAGAQWTRARQAVIGSLAYNYTAYLSLAATGRLGLGRTVIRQPRSIQAFTGGANDSVVINAQTVRYGTGTAGIVDFPLPLTVGSRNQTFFRFGVTGTLTVAAASLNRVPFRIVQRYTYVDSVAGWGTVRIPVAGRSTGSGPLPALLVRSRIIRQDSVYLNGAPAPAMLLAAFGITQGAASVNYYDAFWRTGSAQPLAELFYDNRQYGTPTFADYSTESTVLATRASSPLAESWHAWPNPLAAGQALQLALPGALPGLPLQLTIQDVLGRTVLTQSLPLTGGAATLSAAATEALQPGLYLLTLRQGAQQATNRLLRE</sequence>
<dbReference type="RefSeq" id="WP_198074305.1">
    <property type="nucleotide sequence ID" value="NZ_JAEDAE010000001.1"/>
</dbReference>
<keyword evidence="1" id="KW-0732">Signal</keyword>
<keyword evidence="3" id="KW-1185">Reference proteome</keyword>
<organism evidence="2 3">
    <name type="scientific">Hymenobacter negativus</name>
    <dbReference type="NCBI Taxonomy" id="2795026"/>
    <lineage>
        <taxon>Bacteria</taxon>
        <taxon>Pseudomonadati</taxon>
        <taxon>Bacteroidota</taxon>
        <taxon>Cytophagia</taxon>
        <taxon>Cytophagales</taxon>
        <taxon>Hymenobacteraceae</taxon>
        <taxon>Hymenobacter</taxon>
    </lineage>
</organism>
<evidence type="ECO:0000313" key="3">
    <source>
        <dbReference type="Proteomes" id="UP000625631"/>
    </source>
</evidence>
<accession>A0ABS0Q2Y8</accession>